<accession>A0ABV8PR12</accession>
<dbReference type="GO" id="GO:0102208">
    <property type="term" value="F:2-polyprenyl-6-hydroxyphenol methylase activity"/>
    <property type="evidence" value="ECO:0007669"/>
    <property type="project" value="UniProtKB-EC"/>
</dbReference>
<dbReference type="EC" id="2.1.1.222" evidence="1"/>
<keyword evidence="1" id="KW-0489">Methyltransferase</keyword>
<comment type="caution">
    <text evidence="1">The sequence shown here is derived from an EMBL/GenBank/DDBJ whole genome shotgun (WGS) entry which is preliminary data.</text>
</comment>
<dbReference type="PANTHER" id="PTHR43861">
    <property type="entry name" value="TRANS-ACONITATE 2-METHYLTRANSFERASE-RELATED"/>
    <property type="match status" value="1"/>
</dbReference>
<gene>
    <name evidence="1" type="ORF">ACFOW1_00245</name>
</gene>
<evidence type="ECO:0000313" key="1">
    <source>
        <dbReference type="EMBL" id="MFC4230298.1"/>
    </source>
</evidence>
<dbReference type="InterPro" id="IPR029063">
    <property type="entry name" value="SAM-dependent_MTases_sf"/>
</dbReference>
<protein>
    <submittedName>
        <fullName evidence="1">Class I SAM-dependent methyltransferase</fullName>
        <ecNumber evidence="1">2.1.1.222</ecNumber>
        <ecNumber evidence="1">2.1.1.64</ecNumber>
    </submittedName>
</protein>
<dbReference type="GO" id="GO:0061542">
    <property type="term" value="F:3-demethylubiquinol 3-O-methyltransferase activity"/>
    <property type="evidence" value="ECO:0007669"/>
    <property type="project" value="UniProtKB-EC"/>
</dbReference>
<dbReference type="PANTHER" id="PTHR43861:SF6">
    <property type="entry name" value="METHYLTRANSFERASE TYPE 11"/>
    <property type="match status" value="1"/>
</dbReference>
<dbReference type="EC" id="2.1.1.64" evidence="1"/>
<dbReference type="Proteomes" id="UP001595906">
    <property type="component" value="Unassembled WGS sequence"/>
</dbReference>
<dbReference type="InterPro" id="IPR020596">
    <property type="entry name" value="rRNA_Ade_Mease_Trfase_CS"/>
</dbReference>
<dbReference type="EMBL" id="JBHSDC010000001">
    <property type="protein sequence ID" value="MFC4230298.1"/>
    <property type="molecule type" value="Genomic_DNA"/>
</dbReference>
<dbReference type="PROSITE" id="PS01131">
    <property type="entry name" value="RRNA_A_DIMETH"/>
    <property type="match status" value="1"/>
</dbReference>
<proteinExistence type="predicted"/>
<dbReference type="CDD" id="cd02440">
    <property type="entry name" value="AdoMet_MTases"/>
    <property type="match status" value="1"/>
</dbReference>
<keyword evidence="1" id="KW-0808">Transferase</keyword>
<dbReference type="SUPFAM" id="SSF53335">
    <property type="entry name" value="S-adenosyl-L-methionine-dependent methyltransferases"/>
    <property type="match status" value="1"/>
</dbReference>
<sequence>MAERIQHQHCPSCGSVAIQNCLSAKDYTVSNEVFDIWHCESCSLRFTQAIPSAEEIGPYYQSTSYVSHSDTNEGLINRLYHLVRNFTLKSKLALLRKVTGLQTGTLLDVGAGTGAFSNMMATNGWQVTSLEPDDTARKVAKEKYNLTLQGPSDLYYLDNNQFDAIAMWHVLEHVHDLQGYLNQFHDILKPNGKLVIAVPNYTSYDATYYGSTWAAYDVPRHLYHFSPQSIDTLANLKGFAVKAYKPMWFDSFYVSMLSEQYKNGQGNLVAAFFRGLISNIKTIGNPKKCSSVIYVLGKK</sequence>
<keyword evidence="2" id="KW-1185">Reference proteome</keyword>
<dbReference type="GO" id="GO:0032259">
    <property type="term" value="P:methylation"/>
    <property type="evidence" value="ECO:0007669"/>
    <property type="project" value="UniProtKB-KW"/>
</dbReference>
<dbReference type="Pfam" id="PF13489">
    <property type="entry name" value="Methyltransf_23"/>
    <property type="match status" value="1"/>
</dbReference>
<dbReference type="RefSeq" id="WP_379011377.1">
    <property type="nucleotide sequence ID" value="NZ_JBHSDC010000001.1"/>
</dbReference>
<organism evidence="1 2">
    <name type="scientific">Parasediminibacterium paludis</name>
    <dbReference type="NCBI Taxonomy" id="908966"/>
    <lineage>
        <taxon>Bacteria</taxon>
        <taxon>Pseudomonadati</taxon>
        <taxon>Bacteroidota</taxon>
        <taxon>Chitinophagia</taxon>
        <taxon>Chitinophagales</taxon>
        <taxon>Chitinophagaceae</taxon>
        <taxon>Parasediminibacterium</taxon>
    </lineage>
</organism>
<evidence type="ECO:0000313" key="2">
    <source>
        <dbReference type="Proteomes" id="UP001595906"/>
    </source>
</evidence>
<name>A0ABV8PR12_9BACT</name>
<dbReference type="Gene3D" id="3.40.50.150">
    <property type="entry name" value="Vaccinia Virus protein VP39"/>
    <property type="match status" value="1"/>
</dbReference>
<reference evidence="2" key="1">
    <citation type="journal article" date="2019" name="Int. J. Syst. Evol. Microbiol.">
        <title>The Global Catalogue of Microorganisms (GCM) 10K type strain sequencing project: providing services to taxonomists for standard genome sequencing and annotation.</title>
        <authorList>
            <consortium name="The Broad Institute Genomics Platform"/>
            <consortium name="The Broad Institute Genome Sequencing Center for Infectious Disease"/>
            <person name="Wu L."/>
            <person name="Ma J."/>
        </authorList>
    </citation>
    <scope>NUCLEOTIDE SEQUENCE [LARGE SCALE GENOMIC DNA]</scope>
    <source>
        <strain evidence="2">CECT 8010</strain>
    </source>
</reference>